<evidence type="ECO:0000256" key="2">
    <source>
        <dbReference type="ARBA" id="ARBA00022989"/>
    </source>
</evidence>
<proteinExistence type="predicted"/>
<evidence type="ECO:0000256" key="3">
    <source>
        <dbReference type="ARBA" id="ARBA00023136"/>
    </source>
</evidence>
<organism evidence="6 7">
    <name type="scientific">Adineta ricciae</name>
    <name type="common">Rotifer</name>
    <dbReference type="NCBI Taxonomy" id="249248"/>
    <lineage>
        <taxon>Eukaryota</taxon>
        <taxon>Metazoa</taxon>
        <taxon>Spiralia</taxon>
        <taxon>Gnathifera</taxon>
        <taxon>Rotifera</taxon>
        <taxon>Eurotatoria</taxon>
        <taxon>Bdelloidea</taxon>
        <taxon>Adinetida</taxon>
        <taxon>Adinetidae</taxon>
        <taxon>Adineta</taxon>
    </lineage>
</organism>
<keyword evidence="7" id="KW-1185">Reference proteome</keyword>
<evidence type="ECO:0000313" key="7">
    <source>
        <dbReference type="Proteomes" id="UP000663828"/>
    </source>
</evidence>
<dbReference type="Gene3D" id="1.20.1560.10">
    <property type="entry name" value="ABC transporter type 1, transmembrane domain"/>
    <property type="match status" value="1"/>
</dbReference>
<accession>A0A815UG32</accession>
<comment type="caution">
    <text evidence="6">The sequence shown here is derived from an EMBL/GenBank/DDBJ whole genome shotgun (WGS) entry which is preliminary data.</text>
</comment>
<name>A0A815UG32_ADIRI</name>
<sequence length="241" mass="27707">MDEKQPLLKSASKLSHNDDGDKKIKEAENNSFVEWCQSFNGGKNNDNYKKLNDKVKNEHEDHHVSIMQMFRHSDGISILLMIICAVFVLLNVICILGTSVLFAIATGVFVTESFNTNWADRLQNLTILASNYNSICPPVTRPDSLNYDQLYTFYQFHNTTITPTKLLVVSSLRQKLMPIVHWLLVTTIVTFLSVSLQYFIWSIAIKRQTTRMNILLFKSLLQRVSKISRCIKRMLVLAIDF</sequence>
<dbReference type="Proteomes" id="UP000663828">
    <property type="component" value="Unassembled WGS sequence"/>
</dbReference>
<dbReference type="SUPFAM" id="SSF90123">
    <property type="entry name" value="ABC transporter transmembrane region"/>
    <property type="match status" value="1"/>
</dbReference>
<dbReference type="AlphaFoldDB" id="A0A815UG32"/>
<gene>
    <name evidence="6" type="ORF">XAT740_LOCUS40654</name>
</gene>
<dbReference type="InterPro" id="IPR036640">
    <property type="entry name" value="ABC1_TM_sf"/>
</dbReference>
<keyword evidence="2 5" id="KW-1133">Transmembrane helix</keyword>
<evidence type="ECO:0000256" key="1">
    <source>
        <dbReference type="ARBA" id="ARBA00022692"/>
    </source>
</evidence>
<dbReference type="GO" id="GO:0005524">
    <property type="term" value="F:ATP binding"/>
    <property type="evidence" value="ECO:0007669"/>
    <property type="project" value="InterPro"/>
</dbReference>
<feature type="region of interest" description="Disordered" evidence="4">
    <location>
        <begin position="1"/>
        <end position="23"/>
    </location>
</feature>
<feature type="transmembrane region" description="Helical" evidence="5">
    <location>
        <begin position="77"/>
        <end position="110"/>
    </location>
</feature>
<reference evidence="6" key="1">
    <citation type="submission" date="2021-02" db="EMBL/GenBank/DDBJ databases">
        <authorList>
            <person name="Nowell W R."/>
        </authorList>
    </citation>
    <scope>NUCLEOTIDE SEQUENCE</scope>
</reference>
<dbReference type="GO" id="GO:0016020">
    <property type="term" value="C:membrane"/>
    <property type="evidence" value="ECO:0007669"/>
    <property type="project" value="InterPro"/>
</dbReference>
<feature type="transmembrane region" description="Helical" evidence="5">
    <location>
        <begin position="179"/>
        <end position="201"/>
    </location>
</feature>
<keyword evidence="3 5" id="KW-0472">Membrane</keyword>
<protein>
    <submittedName>
        <fullName evidence="6">Uncharacterized protein</fullName>
    </submittedName>
</protein>
<evidence type="ECO:0000256" key="5">
    <source>
        <dbReference type="SAM" id="Phobius"/>
    </source>
</evidence>
<keyword evidence="1 5" id="KW-0812">Transmembrane</keyword>
<dbReference type="EMBL" id="CAJNOR010004649">
    <property type="protein sequence ID" value="CAF1518578.1"/>
    <property type="molecule type" value="Genomic_DNA"/>
</dbReference>
<evidence type="ECO:0000313" key="6">
    <source>
        <dbReference type="EMBL" id="CAF1518578.1"/>
    </source>
</evidence>
<evidence type="ECO:0000256" key="4">
    <source>
        <dbReference type="SAM" id="MobiDB-lite"/>
    </source>
</evidence>